<evidence type="ECO:0000313" key="6">
    <source>
        <dbReference type="EMBL" id="BAN02498.1"/>
    </source>
</evidence>
<dbReference type="GO" id="GO:0030001">
    <property type="term" value="P:metal ion transport"/>
    <property type="evidence" value="ECO:0007669"/>
    <property type="project" value="InterPro"/>
</dbReference>
<evidence type="ECO:0000256" key="1">
    <source>
        <dbReference type="ARBA" id="ARBA00004196"/>
    </source>
</evidence>
<accession>A0A6C7ECZ7</accession>
<dbReference type="InterPro" id="IPR006127">
    <property type="entry name" value="ZnuA-like"/>
</dbReference>
<dbReference type="GO" id="GO:0046872">
    <property type="term" value="F:metal ion binding"/>
    <property type="evidence" value="ECO:0007669"/>
    <property type="project" value="UniProtKB-KW"/>
</dbReference>
<feature type="compositionally biased region" description="Acidic residues" evidence="5">
    <location>
        <begin position="171"/>
        <end position="193"/>
    </location>
</feature>
<comment type="subcellular location">
    <subcellularLocation>
        <location evidence="1">Cell envelope</location>
    </subcellularLocation>
</comment>
<protein>
    <submittedName>
        <fullName evidence="6">Putative metal ABC transporter metal-binding protein</fullName>
    </submittedName>
</protein>
<keyword evidence="7" id="KW-1185">Reference proteome</keyword>
<keyword evidence="4" id="KW-0732">Signal</keyword>
<reference evidence="6 7" key="1">
    <citation type="journal article" date="2013" name="Int. J. Syst. Evol. Microbiol.">
        <title>Ilumatobacter nonamiense sp. nov. and Ilumatobacter coccineum sp. nov., isolated from seashore sand.</title>
        <authorList>
            <person name="Matsumoto A."/>
            <person name="Kasai H."/>
            <person name="Matsuo Y."/>
            <person name="Shizuri Y."/>
            <person name="Ichikawa N."/>
            <person name="Fujita N."/>
            <person name="Omura S."/>
            <person name="Takahashi Y."/>
        </authorList>
    </citation>
    <scope>NUCLEOTIDE SEQUENCE [LARGE SCALE GENOMIC DNA]</scope>
    <source>
        <strain evidence="7">NBRC 103263 / KCTC 29153 / YM16-304</strain>
    </source>
</reference>
<dbReference type="Proteomes" id="UP000011863">
    <property type="component" value="Chromosome"/>
</dbReference>
<dbReference type="Gene3D" id="3.40.50.1980">
    <property type="entry name" value="Nitrogenase molybdenum iron protein domain"/>
    <property type="match status" value="3"/>
</dbReference>
<dbReference type="PANTHER" id="PTHR42953">
    <property type="entry name" value="HIGH-AFFINITY ZINC UPTAKE SYSTEM PROTEIN ZNUA-RELATED"/>
    <property type="match status" value="1"/>
</dbReference>
<organism evidence="6 7">
    <name type="scientific">Ilumatobacter coccineus (strain NBRC 103263 / KCTC 29153 / YM16-304)</name>
    <dbReference type="NCBI Taxonomy" id="1313172"/>
    <lineage>
        <taxon>Bacteria</taxon>
        <taxon>Bacillati</taxon>
        <taxon>Actinomycetota</taxon>
        <taxon>Acidimicrobiia</taxon>
        <taxon>Acidimicrobiales</taxon>
        <taxon>Ilumatobacteraceae</taxon>
        <taxon>Ilumatobacter</taxon>
    </lineage>
</organism>
<dbReference type="PANTHER" id="PTHR42953:SF1">
    <property type="entry name" value="METAL-BINDING PROTEIN HI_0362-RELATED"/>
    <property type="match status" value="1"/>
</dbReference>
<feature type="compositionally biased region" description="Acidic residues" evidence="5">
    <location>
        <begin position="113"/>
        <end position="160"/>
    </location>
</feature>
<evidence type="ECO:0000313" key="7">
    <source>
        <dbReference type="Proteomes" id="UP000011863"/>
    </source>
</evidence>
<name>A0A6C7ECZ7_ILUCY</name>
<evidence type="ECO:0000256" key="5">
    <source>
        <dbReference type="SAM" id="MobiDB-lite"/>
    </source>
</evidence>
<keyword evidence="2" id="KW-0813">Transport</keyword>
<evidence type="ECO:0000256" key="4">
    <source>
        <dbReference type="ARBA" id="ARBA00022729"/>
    </source>
</evidence>
<dbReference type="EMBL" id="AP012057">
    <property type="protein sequence ID" value="BAN02498.1"/>
    <property type="molecule type" value="Genomic_DNA"/>
</dbReference>
<dbReference type="GO" id="GO:0030313">
    <property type="term" value="C:cell envelope"/>
    <property type="evidence" value="ECO:0007669"/>
    <property type="project" value="UniProtKB-SubCell"/>
</dbReference>
<dbReference type="InterPro" id="IPR050492">
    <property type="entry name" value="Bact_metal-bind_prot9"/>
</dbReference>
<dbReference type="KEGG" id="aym:YM304_21840"/>
<dbReference type="AlphaFoldDB" id="A0A6C7ECZ7"/>
<keyword evidence="3" id="KW-0479">Metal-binding</keyword>
<feature type="compositionally biased region" description="Basic and acidic residues" evidence="5">
    <location>
        <begin position="194"/>
        <end position="203"/>
    </location>
</feature>
<proteinExistence type="predicted"/>
<evidence type="ECO:0000256" key="2">
    <source>
        <dbReference type="ARBA" id="ARBA00022448"/>
    </source>
</evidence>
<feature type="region of interest" description="Disordered" evidence="5">
    <location>
        <begin position="111"/>
        <end position="208"/>
    </location>
</feature>
<dbReference type="Pfam" id="PF01297">
    <property type="entry name" value="ZnuA"/>
    <property type="match status" value="1"/>
</dbReference>
<evidence type="ECO:0000256" key="3">
    <source>
        <dbReference type="ARBA" id="ARBA00022723"/>
    </source>
</evidence>
<dbReference type="SUPFAM" id="SSF53807">
    <property type="entry name" value="Helical backbone' metal receptor"/>
    <property type="match status" value="1"/>
</dbReference>
<feature type="compositionally biased region" description="Basic and acidic residues" evidence="5">
    <location>
        <begin position="161"/>
        <end position="170"/>
    </location>
</feature>
<sequence length="378" mass="40074">MAACGSDAATGDSDAFSIVVTTSIHGDIVRSALGDAVPDAITIDVVMPAGADPHDFSASAKQAELMENAGLLVTNGLDLEAGLDGIIDAVADTGTPVFAFSDHLDVLSTSDEDHADEDHADEDHADEDHADEDHADEDHADEDHADEDHADEDHADEDHADEDHEDHADEDHADEDHDDEDHDDEDHDDEDHDDHDGHDHGGVDPHLWTDPAGLIPVLEALRAELTTAGVDSADIDESLDAYIARLETLDAEIETILAPIPDDQRVLVTNHDAFGYFANRYGFEVIGTVIPSLTTNAEVSPAALDDLAELMRDRSVTAVFAENTESDQLASALADEVGGGVQVVELFSGSLGPSGSGAEDYISMMTTNAELIAEALAP</sequence>
<gene>
    <name evidence="6" type="ORF">YM304_21840</name>
</gene>